<sequence>MIDDILDQTEQRLKIAHTILSELQLFERWRAFGTPILVGAVAYGLAMAADIDMEIYCDVPRIEDGFAILRDCAMHPNVRKARFGNYLDQQDEGLYWRLVYRTADEIDWKIDMWSLRRDHPGPCAAQLVEPLRQALTPETRRAILELKALMQNGSIPHHPSIDIYRAVIDGGVRTSAELETWLELHPRPFLTFWKPGLNNVSSV</sequence>
<dbReference type="Proteomes" id="UP000287352">
    <property type="component" value="Unassembled WGS sequence"/>
</dbReference>
<accession>A0A402A0A0</accession>
<evidence type="ECO:0000313" key="2">
    <source>
        <dbReference type="Proteomes" id="UP000287352"/>
    </source>
</evidence>
<dbReference type="RefSeq" id="WP_126580055.1">
    <property type="nucleotide sequence ID" value="NZ_BIFR01000001.1"/>
</dbReference>
<evidence type="ECO:0008006" key="3">
    <source>
        <dbReference type="Google" id="ProtNLM"/>
    </source>
</evidence>
<keyword evidence="2" id="KW-1185">Reference proteome</keyword>
<proteinExistence type="predicted"/>
<dbReference type="EMBL" id="BIFR01000001">
    <property type="protein sequence ID" value="GCE12431.1"/>
    <property type="molecule type" value="Genomic_DNA"/>
</dbReference>
<comment type="caution">
    <text evidence="1">The sequence shown here is derived from an EMBL/GenBank/DDBJ whole genome shotgun (WGS) entry which is preliminary data.</text>
</comment>
<organism evidence="1 2">
    <name type="scientific">Tengunoibacter tsumagoiensis</name>
    <dbReference type="NCBI Taxonomy" id="2014871"/>
    <lineage>
        <taxon>Bacteria</taxon>
        <taxon>Bacillati</taxon>
        <taxon>Chloroflexota</taxon>
        <taxon>Ktedonobacteria</taxon>
        <taxon>Ktedonobacterales</taxon>
        <taxon>Dictyobacteraceae</taxon>
        <taxon>Tengunoibacter</taxon>
    </lineage>
</organism>
<name>A0A402A0A0_9CHLR</name>
<gene>
    <name evidence="1" type="ORF">KTT_22900</name>
</gene>
<protein>
    <recommendedName>
        <fullName evidence="3">Nucleotidyltransferase</fullName>
    </recommendedName>
</protein>
<evidence type="ECO:0000313" key="1">
    <source>
        <dbReference type="EMBL" id="GCE12431.1"/>
    </source>
</evidence>
<dbReference type="AlphaFoldDB" id="A0A402A0A0"/>
<reference evidence="2" key="1">
    <citation type="submission" date="2018-12" db="EMBL/GenBank/DDBJ databases">
        <title>Tengunoibacter tsumagoiensis gen. nov., sp. nov., Dictyobacter kobayashii sp. nov., D. alpinus sp. nov., and D. joshuensis sp. nov. and description of Dictyobacteraceae fam. nov. within the order Ktedonobacterales isolated from Tengu-no-mugimeshi.</title>
        <authorList>
            <person name="Wang C.M."/>
            <person name="Zheng Y."/>
            <person name="Sakai Y."/>
            <person name="Toyoda A."/>
            <person name="Minakuchi Y."/>
            <person name="Abe K."/>
            <person name="Yokota A."/>
            <person name="Yabe S."/>
        </authorList>
    </citation>
    <scope>NUCLEOTIDE SEQUENCE [LARGE SCALE GENOMIC DNA]</scope>
    <source>
        <strain evidence="2">Uno3</strain>
    </source>
</reference>
<dbReference type="OrthoDB" id="307112at2"/>